<reference evidence="1 2" key="1">
    <citation type="submission" date="2019-01" db="EMBL/GenBank/DDBJ databases">
        <title>Sequencing of cultivated peanut Arachis hypogaea provides insights into genome evolution and oil improvement.</title>
        <authorList>
            <person name="Chen X."/>
        </authorList>
    </citation>
    <scope>NUCLEOTIDE SEQUENCE [LARGE SCALE GENOMIC DNA]</scope>
    <source>
        <strain evidence="2">cv. Fuhuasheng</strain>
        <tissue evidence="1">Leaves</tissue>
    </source>
</reference>
<keyword evidence="2" id="KW-1185">Reference proteome</keyword>
<evidence type="ECO:0000313" key="1">
    <source>
        <dbReference type="EMBL" id="RYR47991.1"/>
    </source>
</evidence>
<evidence type="ECO:0000313" key="2">
    <source>
        <dbReference type="Proteomes" id="UP000289738"/>
    </source>
</evidence>
<evidence type="ECO:0008006" key="3">
    <source>
        <dbReference type="Google" id="ProtNLM"/>
    </source>
</evidence>
<dbReference type="EMBL" id="SDMP01000007">
    <property type="protein sequence ID" value="RYR47991.1"/>
    <property type="molecule type" value="Genomic_DNA"/>
</dbReference>
<protein>
    <recommendedName>
        <fullName evidence="3">Ubiquitin-like protease family profile domain-containing protein</fullName>
    </recommendedName>
</protein>
<dbReference type="Proteomes" id="UP000289738">
    <property type="component" value="Chromosome A07"/>
</dbReference>
<gene>
    <name evidence="1" type="ORF">Ahy_A07g033976</name>
</gene>
<proteinExistence type="predicted"/>
<sequence>MQMSKIHFASLKAGTHVEAKNMATENHAGGEFLHTKSQKPFDIEDYKIFIPFLDLKKLASHPFNEGICRGEPLRKDDDQIEPPYINIAGQKMSFDCAIYVMKWLEIIESKNIKKEKYHWENQTQADHFRFEYALRILFDEMNQDRDKVIKKSEAIKLSKPSAVLLSPYCQIDSDDIDSD</sequence>
<organism evidence="1 2">
    <name type="scientific">Arachis hypogaea</name>
    <name type="common">Peanut</name>
    <dbReference type="NCBI Taxonomy" id="3818"/>
    <lineage>
        <taxon>Eukaryota</taxon>
        <taxon>Viridiplantae</taxon>
        <taxon>Streptophyta</taxon>
        <taxon>Embryophyta</taxon>
        <taxon>Tracheophyta</taxon>
        <taxon>Spermatophyta</taxon>
        <taxon>Magnoliopsida</taxon>
        <taxon>eudicotyledons</taxon>
        <taxon>Gunneridae</taxon>
        <taxon>Pentapetalae</taxon>
        <taxon>rosids</taxon>
        <taxon>fabids</taxon>
        <taxon>Fabales</taxon>
        <taxon>Fabaceae</taxon>
        <taxon>Papilionoideae</taxon>
        <taxon>50 kb inversion clade</taxon>
        <taxon>dalbergioids sensu lato</taxon>
        <taxon>Dalbergieae</taxon>
        <taxon>Pterocarpus clade</taxon>
        <taxon>Arachis</taxon>
    </lineage>
</organism>
<name>A0A445CAZ5_ARAHY</name>
<accession>A0A445CAZ5</accession>
<comment type="caution">
    <text evidence="1">The sequence shown here is derived from an EMBL/GenBank/DDBJ whole genome shotgun (WGS) entry which is preliminary data.</text>
</comment>
<dbReference type="AlphaFoldDB" id="A0A445CAZ5"/>